<comment type="cofactor">
    <cofactor evidence="1">
        <name>Zn(2+)</name>
        <dbReference type="ChEBI" id="CHEBI:29105"/>
    </cofactor>
</comment>
<evidence type="ECO:0000256" key="3">
    <source>
        <dbReference type="ARBA" id="ARBA00022723"/>
    </source>
</evidence>
<protein>
    <submittedName>
        <fullName evidence="7">LigB family dioxygenase</fullName>
    </submittedName>
</protein>
<dbReference type="InterPro" id="IPR004183">
    <property type="entry name" value="Xdiol_dOase_suB"/>
</dbReference>
<evidence type="ECO:0000256" key="2">
    <source>
        <dbReference type="ARBA" id="ARBA00007581"/>
    </source>
</evidence>
<keyword evidence="7" id="KW-0223">Dioxygenase</keyword>
<keyword evidence="5" id="KW-0560">Oxidoreductase</keyword>
<comment type="similarity">
    <text evidence="2">Belongs to the DODA-type extradiol aromatic ring-opening dioxygenase family.</text>
</comment>
<dbReference type="SUPFAM" id="SSF53213">
    <property type="entry name" value="LigB-like"/>
    <property type="match status" value="1"/>
</dbReference>
<dbReference type="GO" id="GO:0008270">
    <property type="term" value="F:zinc ion binding"/>
    <property type="evidence" value="ECO:0007669"/>
    <property type="project" value="InterPro"/>
</dbReference>
<dbReference type="GO" id="GO:0016702">
    <property type="term" value="F:oxidoreductase activity, acting on single donors with incorporation of molecular oxygen, incorporation of two atoms of oxygen"/>
    <property type="evidence" value="ECO:0007669"/>
    <property type="project" value="UniProtKB-ARBA"/>
</dbReference>
<evidence type="ECO:0000256" key="1">
    <source>
        <dbReference type="ARBA" id="ARBA00001947"/>
    </source>
</evidence>
<accession>A0A515HIP9</accession>
<keyword evidence="4" id="KW-0862">Zinc</keyword>
<gene>
    <name evidence="7" type="ORF">pTL43_00031</name>
</gene>
<dbReference type="AlphaFoldDB" id="A0A515HIP9"/>
<keyword evidence="7" id="KW-0614">Plasmid</keyword>
<feature type="domain" description="Extradiol ring-cleavage dioxygenase class III enzyme subunit B" evidence="6">
    <location>
        <begin position="5"/>
        <end position="129"/>
    </location>
</feature>
<reference evidence="7" key="1">
    <citation type="submission" date="2018-05" db="EMBL/GenBank/DDBJ databases">
        <title>Plant species dependent abundance and diversity of IncP-1 plasmids in the rhizosphere - sequence analysis provides new insights into the role as efficient and dynamic means for rapid bacterial adaptation.</title>
        <authorList>
            <person name="Nour E."/>
            <person name="Shintani M."/>
            <person name="Elsayed T."/>
            <person name="Blau K."/>
            <person name="Jechalke S."/>
            <person name="Sproeer C."/>
            <person name="Bunk B."/>
            <person name="Overmann J."/>
            <person name="Smalla K."/>
        </authorList>
    </citation>
    <scope>NUCLEOTIDE SEQUENCE</scope>
    <source>
        <plasmid evidence="7">pTL43</plasmid>
    </source>
</reference>
<proteinExistence type="inferred from homology"/>
<dbReference type="PANTHER" id="PTHR30096:SF0">
    <property type="entry name" value="4,5-DOPA DIOXYGENASE EXTRADIOL-LIKE PROTEIN"/>
    <property type="match status" value="1"/>
</dbReference>
<dbReference type="InterPro" id="IPR014436">
    <property type="entry name" value="Extradiol_dOase_DODA"/>
</dbReference>
<dbReference type="GO" id="GO:0008198">
    <property type="term" value="F:ferrous iron binding"/>
    <property type="evidence" value="ECO:0007669"/>
    <property type="project" value="InterPro"/>
</dbReference>
<geneLocation type="plasmid" evidence="7">
    <name>pTL43</name>
</geneLocation>
<evidence type="ECO:0000259" key="6">
    <source>
        <dbReference type="Pfam" id="PF02900"/>
    </source>
</evidence>
<evidence type="ECO:0000256" key="4">
    <source>
        <dbReference type="ARBA" id="ARBA00022833"/>
    </source>
</evidence>
<dbReference type="PANTHER" id="PTHR30096">
    <property type="entry name" value="4,5-DOPA DIOXYGENASE EXTRADIOL-LIKE PROTEIN"/>
    <property type="match status" value="1"/>
</dbReference>
<sequence>MPARLDAASAYAFGQALAPLADEDVLIIGSGSLTHNLYEFRATQGEVPAYVHEFVAWVRDVVTSGDTTRLLHALELAPHAQRAHPTTEHFLPLLVAAGAANAATGRSGPVEVLDGGFTHGVLSMESYVFDGSRDGAAAASQQESMHV</sequence>
<dbReference type="EMBL" id="MH392237">
    <property type="protein sequence ID" value="QDL89307.1"/>
    <property type="molecule type" value="Genomic_DNA"/>
</dbReference>
<dbReference type="Pfam" id="PF02900">
    <property type="entry name" value="LigB"/>
    <property type="match status" value="1"/>
</dbReference>
<dbReference type="Gene3D" id="3.40.830.10">
    <property type="entry name" value="LigB-like"/>
    <property type="match status" value="1"/>
</dbReference>
<dbReference type="CDD" id="cd07363">
    <property type="entry name" value="45_DOPA_Dioxygenase"/>
    <property type="match status" value="1"/>
</dbReference>
<keyword evidence="3" id="KW-0479">Metal-binding</keyword>
<evidence type="ECO:0000256" key="5">
    <source>
        <dbReference type="ARBA" id="ARBA00023002"/>
    </source>
</evidence>
<organism evidence="7">
    <name type="scientific">Sym plasmid</name>
    <dbReference type="NCBI Taxonomy" id="28430"/>
    <lineage>
        <taxon>other sequences</taxon>
        <taxon>plasmids</taxon>
    </lineage>
</organism>
<evidence type="ECO:0000313" key="7">
    <source>
        <dbReference type="EMBL" id="QDL89307.1"/>
    </source>
</evidence>
<name>A0A515HIP9_9ZZZZ</name>